<evidence type="ECO:0000313" key="3">
    <source>
        <dbReference type="EMBL" id="CRL18881.1"/>
    </source>
</evidence>
<feature type="transmembrane region" description="Helical" evidence="2">
    <location>
        <begin position="332"/>
        <end position="351"/>
    </location>
</feature>
<sequence length="484" mass="55913">MWGVEKKNGKEQTGRDPTKDPLSDPTQENPTKAYRSVPTMNDTIPTPHGWVNEPDGRGTWGILFTCVVTIILCCWTSVAPNLPAKSDGEFRRWRYKLDLACITLLGSEFILMLSVGQWSSARRSVKDFHEAGYTEWTIKHAFFADMGGFFIKPLENDLPSFPLDAKQLYILVKDNYLEYPNLKQEEIEDRNKSGGLARLFTIAQALWFTLNCIFRFAQGIFVTTLEITTLSFILAFLITSYCWYHKPMDVNTPITLQLNTSVTTIRNNHQVPGSKWYETPFEYLSRDQGFLARFWRYYMQLLHYMHVPLATRPRRRPYDRIPSHNFLNTDTRAEIIAAPTIVFFSALYLIAWNSHFPTETEKLLWRIASVNTLAYALIGAPLCAYFQKTIFRAELRQERAQATLNHKPEPKRWIGRLASKLRNIDPEQDPQLEIPLRALIPVSFLCGMYCVSRGFILTEDLIGLRSLPESAFQTVSWSRYVPHL</sequence>
<evidence type="ECO:0000256" key="1">
    <source>
        <dbReference type="SAM" id="MobiDB-lite"/>
    </source>
</evidence>
<keyword evidence="4" id="KW-1185">Reference proteome</keyword>
<accession>A0A0G4NXV4</accession>
<gene>
    <name evidence="3" type="ORF">PCAMFM013_S002g000751</name>
</gene>
<evidence type="ECO:0000313" key="4">
    <source>
        <dbReference type="Proteomes" id="UP000053732"/>
    </source>
</evidence>
<keyword evidence="2" id="KW-0472">Membrane</keyword>
<dbReference type="PANTHER" id="PTHR35043">
    <property type="entry name" value="TRANSCRIPTION FACTOR DOMAIN-CONTAINING PROTEIN"/>
    <property type="match status" value="1"/>
</dbReference>
<dbReference type="STRING" id="1429867.A0A0G4NXV4"/>
<protein>
    <submittedName>
        <fullName evidence="3">Str. FM013</fullName>
    </submittedName>
</protein>
<name>A0A0G4NXV4_PENC3</name>
<dbReference type="PANTHER" id="PTHR35043:SF8">
    <property type="entry name" value="DUF4220 DOMAIN-CONTAINING PROTEIN"/>
    <property type="match status" value="1"/>
</dbReference>
<dbReference type="Proteomes" id="UP000053732">
    <property type="component" value="Unassembled WGS sequence"/>
</dbReference>
<feature type="region of interest" description="Disordered" evidence="1">
    <location>
        <begin position="1"/>
        <end position="39"/>
    </location>
</feature>
<organism evidence="3 4">
    <name type="scientific">Penicillium camemberti (strain FM 013)</name>
    <dbReference type="NCBI Taxonomy" id="1429867"/>
    <lineage>
        <taxon>Eukaryota</taxon>
        <taxon>Fungi</taxon>
        <taxon>Dikarya</taxon>
        <taxon>Ascomycota</taxon>
        <taxon>Pezizomycotina</taxon>
        <taxon>Eurotiomycetes</taxon>
        <taxon>Eurotiomycetidae</taxon>
        <taxon>Eurotiales</taxon>
        <taxon>Aspergillaceae</taxon>
        <taxon>Penicillium</taxon>
    </lineage>
</organism>
<reference evidence="3 4" key="1">
    <citation type="journal article" date="2014" name="Nat. Commun.">
        <title>Multiple recent horizontal transfers of a large genomic region in cheese making fungi.</title>
        <authorList>
            <person name="Cheeseman K."/>
            <person name="Ropars J."/>
            <person name="Renault P."/>
            <person name="Dupont J."/>
            <person name="Gouzy J."/>
            <person name="Branca A."/>
            <person name="Abraham A.L."/>
            <person name="Ceppi M."/>
            <person name="Conseiller E."/>
            <person name="Debuchy R."/>
            <person name="Malagnac F."/>
            <person name="Goarin A."/>
            <person name="Silar P."/>
            <person name="Lacoste S."/>
            <person name="Sallet E."/>
            <person name="Bensimon A."/>
            <person name="Giraud T."/>
            <person name="Brygoo Y."/>
        </authorList>
    </citation>
    <scope>NUCLEOTIDE SEQUENCE [LARGE SCALE GENOMIC DNA]</scope>
    <source>
        <strain evidence="4">FM 013</strain>
    </source>
</reference>
<dbReference type="AlphaFoldDB" id="A0A0G4NXV4"/>
<keyword evidence="2" id="KW-0812">Transmembrane</keyword>
<dbReference type="EMBL" id="HG793135">
    <property type="protein sequence ID" value="CRL18881.1"/>
    <property type="molecule type" value="Genomic_DNA"/>
</dbReference>
<feature type="transmembrane region" description="Helical" evidence="2">
    <location>
        <begin position="221"/>
        <end position="244"/>
    </location>
</feature>
<proteinExistence type="predicted"/>
<keyword evidence="2" id="KW-1133">Transmembrane helix</keyword>
<feature type="compositionally biased region" description="Basic and acidic residues" evidence="1">
    <location>
        <begin position="1"/>
        <end position="22"/>
    </location>
</feature>
<feature type="transmembrane region" description="Helical" evidence="2">
    <location>
        <begin position="363"/>
        <end position="386"/>
    </location>
</feature>
<feature type="transmembrane region" description="Helical" evidence="2">
    <location>
        <begin position="99"/>
        <end position="118"/>
    </location>
</feature>
<feature type="transmembrane region" description="Helical" evidence="2">
    <location>
        <begin position="60"/>
        <end position="78"/>
    </location>
</feature>
<feature type="transmembrane region" description="Helical" evidence="2">
    <location>
        <begin position="195"/>
        <end position="214"/>
    </location>
</feature>
<evidence type="ECO:0000256" key="2">
    <source>
        <dbReference type="SAM" id="Phobius"/>
    </source>
</evidence>